<dbReference type="InterPro" id="IPR011992">
    <property type="entry name" value="EF-hand-dom_pair"/>
</dbReference>
<dbReference type="PROSITE" id="PS50222">
    <property type="entry name" value="EF_HAND_2"/>
    <property type="match status" value="2"/>
</dbReference>
<dbReference type="PANTHER" id="PTHR46212">
    <property type="entry name" value="PEFLIN"/>
    <property type="match status" value="1"/>
</dbReference>
<feature type="region of interest" description="Disordered" evidence="6">
    <location>
        <begin position="1"/>
        <end position="78"/>
    </location>
</feature>
<evidence type="ECO:0000256" key="6">
    <source>
        <dbReference type="SAM" id="MobiDB-lite"/>
    </source>
</evidence>
<dbReference type="Proteomes" id="UP000694865">
    <property type="component" value="Unplaced"/>
</dbReference>
<evidence type="ECO:0000313" key="9">
    <source>
        <dbReference type="RefSeq" id="XP_002737487.1"/>
    </source>
</evidence>
<dbReference type="InterPro" id="IPR002048">
    <property type="entry name" value="EF_hand_dom"/>
</dbReference>
<organism evidence="8 9">
    <name type="scientific">Saccoglossus kowalevskii</name>
    <name type="common">Acorn worm</name>
    <dbReference type="NCBI Taxonomy" id="10224"/>
    <lineage>
        <taxon>Eukaryota</taxon>
        <taxon>Metazoa</taxon>
        <taxon>Hemichordata</taxon>
        <taxon>Enteropneusta</taxon>
        <taxon>Harrimaniidae</taxon>
        <taxon>Saccoglossus</taxon>
    </lineage>
</organism>
<dbReference type="PROSITE" id="PS00018">
    <property type="entry name" value="EF_HAND_1"/>
    <property type="match status" value="2"/>
</dbReference>
<dbReference type="SMART" id="SM00054">
    <property type="entry name" value="EFh"/>
    <property type="match status" value="3"/>
</dbReference>
<name>A0ABM0GU97_SACKO</name>
<proteinExistence type="predicted"/>
<feature type="domain" description="EF-hand" evidence="7">
    <location>
        <begin position="80"/>
        <end position="115"/>
    </location>
</feature>
<dbReference type="InterPro" id="IPR018247">
    <property type="entry name" value="EF_Hand_1_Ca_BS"/>
</dbReference>
<keyword evidence="3" id="KW-0479">Metal-binding</keyword>
<feature type="compositionally biased region" description="Low complexity" evidence="6">
    <location>
        <begin position="44"/>
        <end position="53"/>
    </location>
</feature>
<dbReference type="Pfam" id="PF13499">
    <property type="entry name" value="EF-hand_7"/>
    <property type="match status" value="2"/>
</dbReference>
<keyword evidence="5" id="KW-0106">Calcium</keyword>
<dbReference type="PANTHER" id="PTHR46212:SF3">
    <property type="entry name" value="GH27120P"/>
    <property type="match status" value="1"/>
</dbReference>
<feature type="compositionally biased region" description="Low complexity" evidence="6">
    <location>
        <begin position="1"/>
        <end position="36"/>
    </location>
</feature>
<keyword evidence="4" id="KW-0677">Repeat</keyword>
<keyword evidence="2" id="KW-0963">Cytoplasm</keyword>
<evidence type="ECO:0000256" key="5">
    <source>
        <dbReference type="ARBA" id="ARBA00022837"/>
    </source>
</evidence>
<gene>
    <name evidence="9" type="primary">LOC100367378</name>
</gene>
<keyword evidence="8" id="KW-1185">Reference proteome</keyword>
<accession>A0ABM0GU97</accession>
<dbReference type="RefSeq" id="XP_002737487.1">
    <property type="nucleotide sequence ID" value="XM_002737441.2"/>
</dbReference>
<dbReference type="Gene3D" id="6.10.140.900">
    <property type="match status" value="1"/>
</dbReference>
<feature type="compositionally biased region" description="Low complexity" evidence="6">
    <location>
        <begin position="61"/>
        <end position="74"/>
    </location>
</feature>
<dbReference type="CDD" id="cd16184">
    <property type="entry name" value="EFh_PEF_peflin"/>
    <property type="match status" value="1"/>
</dbReference>
<dbReference type="SUPFAM" id="SSF47473">
    <property type="entry name" value="EF-hand"/>
    <property type="match status" value="1"/>
</dbReference>
<evidence type="ECO:0000256" key="2">
    <source>
        <dbReference type="ARBA" id="ARBA00022490"/>
    </source>
</evidence>
<comment type="subcellular location">
    <subcellularLocation>
        <location evidence="1">Cytoplasm</location>
    </subcellularLocation>
</comment>
<evidence type="ECO:0000256" key="3">
    <source>
        <dbReference type="ARBA" id="ARBA00022723"/>
    </source>
</evidence>
<dbReference type="GeneID" id="100367378"/>
<evidence type="ECO:0000256" key="4">
    <source>
        <dbReference type="ARBA" id="ARBA00022737"/>
    </source>
</evidence>
<sequence>MAYPGYGYQGQQPYGAAQQQPPQQPGGYPQPQQQPGGYPPPQPGAYQPQQPGYGAPGGYPGQQPGYGYPQQQGPPGCPPGIDPSVWQWFCAVDADRSGKITALELQQALTNNDWSHFNAETCRLMVGMFDRDHSGKIDIHEFAALWHYIQQWRGVYQQYDRDHSGRIDANELHNAFNTMGYRLSPQFSQLVVTKYDIQSRRTLKFDDFIQCCVLLKSLTDTFKQKDAAMSGSINVSYEEFMSMILLNLIV</sequence>
<protein>
    <submittedName>
        <fullName evidence="9">Peflin-like</fullName>
    </submittedName>
</protein>
<reference evidence="9" key="1">
    <citation type="submission" date="2025-08" db="UniProtKB">
        <authorList>
            <consortium name="RefSeq"/>
        </authorList>
    </citation>
    <scope>IDENTIFICATION</scope>
    <source>
        <tissue evidence="9">Testes</tissue>
    </source>
</reference>
<dbReference type="Gene3D" id="1.10.238.10">
    <property type="entry name" value="EF-hand"/>
    <property type="match status" value="1"/>
</dbReference>
<evidence type="ECO:0000259" key="7">
    <source>
        <dbReference type="PROSITE" id="PS50222"/>
    </source>
</evidence>
<evidence type="ECO:0000313" key="8">
    <source>
        <dbReference type="Proteomes" id="UP000694865"/>
    </source>
</evidence>
<dbReference type="InterPro" id="IPR051426">
    <property type="entry name" value="Peflin/Sorcin_CaBP"/>
</dbReference>
<feature type="domain" description="EF-hand" evidence="7">
    <location>
        <begin position="147"/>
        <end position="182"/>
    </location>
</feature>
<evidence type="ECO:0000256" key="1">
    <source>
        <dbReference type="ARBA" id="ARBA00004496"/>
    </source>
</evidence>